<name>A0A7X0MHM3_9SPHI</name>
<dbReference type="Pfam" id="PF12833">
    <property type="entry name" value="HTH_18"/>
    <property type="match status" value="1"/>
</dbReference>
<reference evidence="5 6" key="1">
    <citation type="submission" date="2020-08" db="EMBL/GenBank/DDBJ databases">
        <title>Genomic Encyclopedia of Type Strains, Phase IV (KMG-V): Genome sequencing to study the core and pangenomes of soil and plant-associated prokaryotes.</title>
        <authorList>
            <person name="Whitman W."/>
        </authorList>
    </citation>
    <scope>NUCLEOTIDE SEQUENCE [LARGE SCALE GENOMIC DNA]</scope>
    <source>
        <strain evidence="5 6">M2T3</strain>
    </source>
</reference>
<proteinExistence type="predicted"/>
<dbReference type="PROSITE" id="PS01124">
    <property type="entry name" value="HTH_ARAC_FAMILY_2"/>
    <property type="match status" value="1"/>
</dbReference>
<dbReference type="EMBL" id="JACHCC010000003">
    <property type="protein sequence ID" value="MBB6499279.1"/>
    <property type="molecule type" value="Genomic_DNA"/>
</dbReference>
<keyword evidence="1" id="KW-0805">Transcription regulation</keyword>
<dbReference type="AlphaFoldDB" id="A0A7X0MHM3"/>
<dbReference type="SMART" id="SM00342">
    <property type="entry name" value="HTH_ARAC"/>
    <property type="match status" value="1"/>
</dbReference>
<feature type="domain" description="HTH araC/xylS-type" evidence="4">
    <location>
        <begin position="191"/>
        <end position="289"/>
    </location>
</feature>
<dbReference type="GO" id="GO:0043565">
    <property type="term" value="F:sequence-specific DNA binding"/>
    <property type="evidence" value="ECO:0007669"/>
    <property type="project" value="InterPro"/>
</dbReference>
<dbReference type="InterPro" id="IPR009057">
    <property type="entry name" value="Homeodomain-like_sf"/>
</dbReference>
<evidence type="ECO:0000313" key="5">
    <source>
        <dbReference type="EMBL" id="MBB6499279.1"/>
    </source>
</evidence>
<dbReference type="Proteomes" id="UP000521017">
    <property type="component" value="Unassembled WGS sequence"/>
</dbReference>
<evidence type="ECO:0000256" key="1">
    <source>
        <dbReference type="ARBA" id="ARBA00023015"/>
    </source>
</evidence>
<gene>
    <name evidence="5" type="ORF">HDF25_001420</name>
</gene>
<organism evidence="5 6">
    <name type="scientific">Pedobacter cryoconitis</name>
    <dbReference type="NCBI Taxonomy" id="188932"/>
    <lineage>
        <taxon>Bacteria</taxon>
        <taxon>Pseudomonadati</taxon>
        <taxon>Bacteroidota</taxon>
        <taxon>Sphingobacteriia</taxon>
        <taxon>Sphingobacteriales</taxon>
        <taxon>Sphingobacteriaceae</taxon>
        <taxon>Pedobacter</taxon>
    </lineage>
</organism>
<dbReference type="SUPFAM" id="SSF46689">
    <property type="entry name" value="Homeodomain-like"/>
    <property type="match status" value="1"/>
</dbReference>
<comment type="caution">
    <text evidence="5">The sequence shown here is derived from an EMBL/GenBank/DDBJ whole genome shotgun (WGS) entry which is preliminary data.</text>
</comment>
<dbReference type="InterPro" id="IPR037923">
    <property type="entry name" value="HTH-like"/>
</dbReference>
<keyword evidence="3" id="KW-0804">Transcription</keyword>
<protein>
    <submittedName>
        <fullName evidence="5">AraC-like DNA-binding protein</fullName>
    </submittedName>
</protein>
<dbReference type="Gene3D" id="1.10.10.60">
    <property type="entry name" value="Homeodomain-like"/>
    <property type="match status" value="1"/>
</dbReference>
<dbReference type="PANTHER" id="PTHR43280">
    <property type="entry name" value="ARAC-FAMILY TRANSCRIPTIONAL REGULATOR"/>
    <property type="match status" value="1"/>
</dbReference>
<dbReference type="RefSeq" id="WP_184624012.1">
    <property type="nucleotide sequence ID" value="NZ_JACHCC010000003.1"/>
</dbReference>
<evidence type="ECO:0000256" key="2">
    <source>
        <dbReference type="ARBA" id="ARBA00023125"/>
    </source>
</evidence>
<dbReference type="PANTHER" id="PTHR43280:SF2">
    <property type="entry name" value="HTH-TYPE TRANSCRIPTIONAL REGULATOR EXSA"/>
    <property type="match status" value="1"/>
</dbReference>
<dbReference type="GO" id="GO:0003700">
    <property type="term" value="F:DNA-binding transcription factor activity"/>
    <property type="evidence" value="ECO:0007669"/>
    <property type="project" value="InterPro"/>
</dbReference>
<dbReference type="InterPro" id="IPR018060">
    <property type="entry name" value="HTH_AraC"/>
</dbReference>
<keyword evidence="2 5" id="KW-0238">DNA-binding</keyword>
<dbReference type="SUPFAM" id="SSF51215">
    <property type="entry name" value="Regulatory protein AraC"/>
    <property type="match status" value="1"/>
</dbReference>
<sequence length="292" mass="33721">MPTGKSKHKRTGIPIHKLQERTARGIQLRHFLKFEMEEMRHMDAHRDDYYVFILQEYGSTDLIVDFKKINVGGSAALFILPGQVHHIAACTQTSGWFMAIDSALVEKRYRKIFQEQVHYHQSLQLNQLKTDQIKKCIELLTGMFDCSGQMTVPEPVIHSLTSAYIGMFANLYSCESAEENNRNLRPEVITREFRKLVGEQFKVHKNPGYYASSLSLSLSYLNEVVKAVTGSNLSYWIHQEVVLEAKRLLYYSDLSVKQIAFSLGYDDHAYFSRLFTKVSGISAVKFRNEYRK</sequence>
<evidence type="ECO:0000259" key="4">
    <source>
        <dbReference type="PROSITE" id="PS01124"/>
    </source>
</evidence>
<evidence type="ECO:0000313" key="6">
    <source>
        <dbReference type="Proteomes" id="UP000521017"/>
    </source>
</evidence>
<evidence type="ECO:0000256" key="3">
    <source>
        <dbReference type="ARBA" id="ARBA00023163"/>
    </source>
</evidence>
<accession>A0A7X0MHM3</accession>